<evidence type="ECO:0000313" key="2">
    <source>
        <dbReference type="Proteomes" id="UP000070263"/>
    </source>
</evidence>
<sequence length="215" mass="26008">MSRGWKREPLRHRLSALGISTTAKYHRNMKAVPPKEFFPYWDVLEDVTSPEKKETEEMKKLIKLFWWCSVNNNWEWFDFERMFESVAPKINHELKRIIEWIIGEDIQSESLEVPPFSPLEEQKEDLEKAFLVYDKLLEGKSTKDDRKYLKDFMFEYRQGEFIGHVDVFHNLMHPPVSLEDKISLADSIIHLEHHRGNFWMINIPYLRKQFEEEYL</sequence>
<gene>
    <name evidence="1" type="ORF">AKJ51_01415</name>
</gene>
<name>A0A133VLS1_9EURY</name>
<organism evidence="1 2">
    <name type="scientific">candidate division MSBL1 archaeon SCGC-AAA382A20</name>
    <dbReference type="NCBI Taxonomy" id="1698280"/>
    <lineage>
        <taxon>Archaea</taxon>
        <taxon>Methanobacteriati</taxon>
        <taxon>Methanobacteriota</taxon>
        <taxon>candidate division MSBL1</taxon>
    </lineage>
</organism>
<dbReference type="EMBL" id="LHYE01000009">
    <property type="protein sequence ID" value="KXB07379.1"/>
    <property type="molecule type" value="Genomic_DNA"/>
</dbReference>
<proteinExistence type="predicted"/>
<dbReference type="Proteomes" id="UP000070263">
    <property type="component" value="Unassembled WGS sequence"/>
</dbReference>
<comment type="caution">
    <text evidence="1">The sequence shown here is derived from an EMBL/GenBank/DDBJ whole genome shotgun (WGS) entry which is preliminary data.</text>
</comment>
<protein>
    <submittedName>
        <fullName evidence="1">Uncharacterized protein</fullName>
    </submittedName>
</protein>
<reference evidence="1 2" key="1">
    <citation type="journal article" date="2016" name="Sci. Rep.">
        <title>Metabolic traits of an uncultured archaeal lineage -MSBL1- from brine pools of the Red Sea.</title>
        <authorList>
            <person name="Mwirichia R."/>
            <person name="Alam I."/>
            <person name="Rashid M."/>
            <person name="Vinu M."/>
            <person name="Ba-Alawi W."/>
            <person name="Anthony Kamau A."/>
            <person name="Kamanda Ngugi D."/>
            <person name="Goker M."/>
            <person name="Klenk H.P."/>
            <person name="Bajic V."/>
            <person name="Stingl U."/>
        </authorList>
    </citation>
    <scope>NUCLEOTIDE SEQUENCE [LARGE SCALE GENOMIC DNA]</scope>
    <source>
        <strain evidence="1">SCGC-AAA382A20</strain>
    </source>
</reference>
<accession>A0A133VLS1</accession>
<keyword evidence="2" id="KW-1185">Reference proteome</keyword>
<dbReference type="AlphaFoldDB" id="A0A133VLS1"/>
<evidence type="ECO:0000313" key="1">
    <source>
        <dbReference type="EMBL" id="KXB07379.1"/>
    </source>
</evidence>